<keyword evidence="3" id="KW-1185">Reference proteome</keyword>
<evidence type="ECO:0000256" key="1">
    <source>
        <dbReference type="SAM" id="Phobius"/>
    </source>
</evidence>
<keyword evidence="1" id="KW-0472">Membrane</keyword>
<name>A0A849C3B6_9NOCA</name>
<sequence length="243" mass="25447">MASRTCYYCSHHNTGADARCAHCGAPLSGQAEATEAAPTAERPAPTAEVPAPHRMRPADMAKDLSGAVTRELAAPLGRIRTLTDRRYPRRHWVAVAAGIAGLLVCGMLVGSRFAMTPPTAAAGVATASLPEPLRAASCQRYKAAEPSERCVLAAGDALLSGISGRRDLIFHVRAVAPTELAETVAQWRGSARAIVADGEIFAAIGPAATVLYADSAKGIRLETTAFEAESSARSFLNRSGLLR</sequence>
<dbReference type="Proteomes" id="UP000586827">
    <property type="component" value="Unassembled WGS sequence"/>
</dbReference>
<organism evidence="2 3">
    <name type="scientific">Nocardia uniformis</name>
    <dbReference type="NCBI Taxonomy" id="53432"/>
    <lineage>
        <taxon>Bacteria</taxon>
        <taxon>Bacillati</taxon>
        <taxon>Actinomycetota</taxon>
        <taxon>Actinomycetes</taxon>
        <taxon>Mycobacteriales</taxon>
        <taxon>Nocardiaceae</taxon>
        <taxon>Nocardia</taxon>
    </lineage>
</organism>
<evidence type="ECO:0000313" key="3">
    <source>
        <dbReference type="Proteomes" id="UP000586827"/>
    </source>
</evidence>
<gene>
    <name evidence="2" type="ORF">HLB23_25765</name>
</gene>
<proteinExistence type="predicted"/>
<reference evidence="2 3" key="1">
    <citation type="submission" date="2020-05" db="EMBL/GenBank/DDBJ databases">
        <title>MicrobeNet Type strains.</title>
        <authorList>
            <person name="Nicholson A.C."/>
        </authorList>
    </citation>
    <scope>NUCLEOTIDE SEQUENCE [LARGE SCALE GENOMIC DNA]</scope>
    <source>
        <strain evidence="2 3">JCM 3224</strain>
    </source>
</reference>
<protein>
    <submittedName>
        <fullName evidence="2">Uncharacterized protein</fullName>
    </submittedName>
</protein>
<evidence type="ECO:0000313" key="2">
    <source>
        <dbReference type="EMBL" id="NNH73223.1"/>
    </source>
</evidence>
<dbReference type="AlphaFoldDB" id="A0A849C3B6"/>
<dbReference type="EMBL" id="JABELX010000009">
    <property type="protein sequence ID" value="NNH73223.1"/>
    <property type="molecule type" value="Genomic_DNA"/>
</dbReference>
<keyword evidence="1" id="KW-1133">Transmembrane helix</keyword>
<keyword evidence="1" id="KW-0812">Transmembrane</keyword>
<dbReference type="RefSeq" id="WP_067527765.1">
    <property type="nucleotide sequence ID" value="NZ_JABELX010000009.1"/>
</dbReference>
<comment type="caution">
    <text evidence="2">The sequence shown here is derived from an EMBL/GenBank/DDBJ whole genome shotgun (WGS) entry which is preliminary data.</text>
</comment>
<accession>A0A849C3B6</accession>
<feature type="transmembrane region" description="Helical" evidence="1">
    <location>
        <begin position="92"/>
        <end position="110"/>
    </location>
</feature>